<evidence type="ECO:0000313" key="9">
    <source>
        <dbReference type="EMBL" id="QAT62092.1"/>
    </source>
</evidence>
<dbReference type="KEGG" id="spoa:EQM13_11090"/>
<dbReference type="InterPro" id="IPR020603">
    <property type="entry name" value="MraZ_dom"/>
</dbReference>
<evidence type="ECO:0000256" key="5">
    <source>
        <dbReference type="ARBA" id="ARBA00023125"/>
    </source>
</evidence>
<dbReference type="OrthoDB" id="9807753at2"/>
<evidence type="ECO:0000256" key="7">
    <source>
        <dbReference type="HAMAP-Rule" id="MF_01008"/>
    </source>
</evidence>
<dbReference type="HAMAP" id="MF_01008">
    <property type="entry name" value="MraZ"/>
    <property type="match status" value="1"/>
</dbReference>
<dbReference type="SUPFAM" id="SSF89447">
    <property type="entry name" value="AbrB/MazE/MraZ-like"/>
    <property type="match status" value="1"/>
</dbReference>
<dbReference type="InterPro" id="IPR037914">
    <property type="entry name" value="SpoVT-AbrB_sf"/>
</dbReference>
<dbReference type="Proteomes" id="UP000287969">
    <property type="component" value="Chromosome"/>
</dbReference>
<dbReference type="PROSITE" id="PS51740">
    <property type="entry name" value="SPOVT_ABRB"/>
    <property type="match status" value="2"/>
</dbReference>
<dbReference type="CDD" id="cd16320">
    <property type="entry name" value="MraZ_N"/>
    <property type="match status" value="1"/>
</dbReference>
<dbReference type="RefSeq" id="WP_071139057.1">
    <property type="nucleotide sequence ID" value="NZ_CP035282.1"/>
</dbReference>
<protein>
    <recommendedName>
        <fullName evidence="1 7">Transcriptional regulator MraZ</fullName>
    </recommendedName>
</protein>
<keyword evidence="6 7" id="KW-0804">Transcription</keyword>
<keyword evidence="10" id="KW-1185">Reference proteome</keyword>
<evidence type="ECO:0000256" key="4">
    <source>
        <dbReference type="ARBA" id="ARBA00023015"/>
    </source>
</evidence>
<dbReference type="InterPro" id="IPR003444">
    <property type="entry name" value="MraZ"/>
</dbReference>
<evidence type="ECO:0000256" key="6">
    <source>
        <dbReference type="ARBA" id="ARBA00023163"/>
    </source>
</evidence>
<keyword evidence="2 7" id="KW-0963">Cytoplasm</keyword>
<keyword evidence="5 7" id="KW-0238">DNA-binding</keyword>
<evidence type="ECO:0000256" key="1">
    <source>
        <dbReference type="ARBA" id="ARBA00013860"/>
    </source>
</evidence>
<keyword evidence="4 7" id="KW-0805">Transcription regulation</keyword>
<dbReference type="Gene3D" id="3.40.1550.20">
    <property type="entry name" value="Transcriptional regulator MraZ domain"/>
    <property type="match status" value="1"/>
</dbReference>
<evidence type="ECO:0000259" key="8">
    <source>
        <dbReference type="PROSITE" id="PS51740"/>
    </source>
</evidence>
<dbReference type="InterPro" id="IPR035644">
    <property type="entry name" value="MraZ_C"/>
</dbReference>
<dbReference type="NCBIfam" id="TIGR00242">
    <property type="entry name" value="division/cell wall cluster transcriptional repressor MraZ"/>
    <property type="match status" value="1"/>
</dbReference>
<evidence type="ECO:0000256" key="2">
    <source>
        <dbReference type="ARBA" id="ARBA00022490"/>
    </source>
</evidence>
<proteinExistence type="inferred from homology"/>
<dbReference type="InterPro" id="IPR038619">
    <property type="entry name" value="MraZ_sf"/>
</dbReference>
<dbReference type="PANTHER" id="PTHR34701:SF1">
    <property type="entry name" value="TRANSCRIPTIONAL REGULATOR MRAZ"/>
    <property type="match status" value="1"/>
</dbReference>
<dbReference type="GO" id="GO:2000143">
    <property type="term" value="P:negative regulation of DNA-templated transcription initiation"/>
    <property type="evidence" value="ECO:0007669"/>
    <property type="project" value="TreeGrafter"/>
</dbReference>
<gene>
    <name evidence="7 9" type="primary">mraZ</name>
    <name evidence="9" type="ORF">EQM13_11090</name>
</gene>
<dbReference type="InterPro" id="IPR035642">
    <property type="entry name" value="MraZ_N"/>
</dbReference>
<feature type="domain" description="SpoVT-AbrB" evidence="8">
    <location>
        <begin position="5"/>
        <end position="47"/>
    </location>
</feature>
<dbReference type="EMBL" id="CP035282">
    <property type="protein sequence ID" value="QAT62092.1"/>
    <property type="molecule type" value="Genomic_DNA"/>
</dbReference>
<comment type="subunit">
    <text evidence="7">Forms oligomers.</text>
</comment>
<evidence type="ECO:0000313" key="10">
    <source>
        <dbReference type="Proteomes" id="UP000287969"/>
    </source>
</evidence>
<organism evidence="9 10">
    <name type="scientific">Acidilutibacter cellobiosedens</name>
    <dbReference type="NCBI Taxonomy" id="2507161"/>
    <lineage>
        <taxon>Bacteria</taxon>
        <taxon>Bacillati</taxon>
        <taxon>Bacillota</taxon>
        <taxon>Tissierellia</taxon>
        <taxon>Tissierellales</taxon>
        <taxon>Acidilutibacteraceae</taxon>
        <taxon>Acidilutibacter</taxon>
    </lineage>
</organism>
<comment type="similarity">
    <text evidence="7">Belongs to the MraZ family.</text>
</comment>
<dbReference type="GO" id="GO:0009295">
    <property type="term" value="C:nucleoid"/>
    <property type="evidence" value="ECO:0007669"/>
    <property type="project" value="UniProtKB-SubCell"/>
</dbReference>
<sequence length="143" mass="16448">MFIGEYKHSLDSKGRLIVPSKFRDSLGENFIMTKGLDSCLFVYPQEGWVQLENKLKSLPLTNKDARAFVRFFFAGANECTIDKQGRILIPLSLREHAKLNKDAVIIGVSTRVEIWSKEEWNKYNEDDSLSYERIAEKMAELGI</sequence>
<dbReference type="Pfam" id="PF02381">
    <property type="entry name" value="MraZ"/>
    <property type="match status" value="2"/>
</dbReference>
<dbReference type="CDD" id="cd16321">
    <property type="entry name" value="MraZ_C"/>
    <property type="match status" value="1"/>
</dbReference>
<comment type="subcellular location">
    <subcellularLocation>
        <location evidence="7">Cytoplasm</location>
        <location evidence="7">Nucleoid</location>
    </subcellularLocation>
</comment>
<name>A0A410QDH5_9FIRM</name>
<dbReference type="GO" id="GO:0005737">
    <property type="term" value="C:cytoplasm"/>
    <property type="evidence" value="ECO:0007669"/>
    <property type="project" value="UniProtKB-UniRule"/>
</dbReference>
<dbReference type="FunFam" id="3.40.1550.20:FF:000002">
    <property type="entry name" value="Transcriptional regulator MraZ"/>
    <property type="match status" value="1"/>
</dbReference>
<accession>A0A410QDH5</accession>
<reference evidence="10" key="1">
    <citation type="submission" date="2019-01" db="EMBL/GenBank/DDBJ databases">
        <title>Draft genomes of a novel of Sporanaerobacter strains.</title>
        <authorList>
            <person name="Ma S."/>
        </authorList>
    </citation>
    <scope>NUCLEOTIDE SEQUENCE [LARGE SCALE GENOMIC DNA]</scope>
    <source>
        <strain evidence="10">NJN-17</strain>
    </source>
</reference>
<dbReference type="AlphaFoldDB" id="A0A410QDH5"/>
<feature type="domain" description="SpoVT-AbrB" evidence="8">
    <location>
        <begin position="76"/>
        <end position="119"/>
    </location>
</feature>
<dbReference type="GO" id="GO:0000976">
    <property type="term" value="F:transcription cis-regulatory region binding"/>
    <property type="evidence" value="ECO:0007669"/>
    <property type="project" value="TreeGrafter"/>
</dbReference>
<keyword evidence="3" id="KW-0677">Repeat</keyword>
<dbReference type="InterPro" id="IPR007159">
    <property type="entry name" value="SpoVT-AbrB_dom"/>
</dbReference>
<evidence type="ECO:0000256" key="3">
    <source>
        <dbReference type="ARBA" id="ARBA00022737"/>
    </source>
</evidence>
<dbReference type="PANTHER" id="PTHR34701">
    <property type="entry name" value="TRANSCRIPTIONAL REGULATOR MRAZ"/>
    <property type="match status" value="1"/>
</dbReference>
<dbReference type="GO" id="GO:0003700">
    <property type="term" value="F:DNA-binding transcription factor activity"/>
    <property type="evidence" value="ECO:0007669"/>
    <property type="project" value="UniProtKB-UniRule"/>
</dbReference>